<feature type="domain" description="RRM" evidence="5">
    <location>
        <begin position="379"/>
        <end position="457"/>
    </location>
</feature>
<dbReference type="SUPFAM" id="SSF54495">
    <property type="entry name" value="UBC-like"/>
    <property type="match status" value="1"/>
</dbReference>
<evidence type="ECO:0000256" key="1">
    <source>
        <dbReference type="ARBA" id="ARBA00022884"/>
    </source>
</evidence>
<feature type="compositionally biased region" description="Pro residues" evidence="3">
    <location>
        <begin position="170"/>
        <end position="193"/>
    </location>
</feature>
<proteinExistence type="predicted"/>
<feature type="region of interest" description="Disordered" evidence="3">
    <location>
        <begin position="169"/>
        <end position="194"/>
    </location>
</feature>
<dbReference type="Gene3D" id="3.10.110.10">
    <property type="entry name" value="Ubiquitin Conjugating Enzyme"/>
    <property type="match status" value="2"/>
</dbReference>
<dbReference type="PROSITE" id="PS50127">
    <property type="entry name" value="UBC_2"/>
    <property type="match status" value="1"/>
</dbReference>
<feature type="region of interest" description="Disordered" evidence="3">
    <location>
        <begin position="304"/>
        <end position="335"/>
    </location>
</feature>
<dbReference type="SUPFAM" id="SSF54928">
    <property type="entry name" value="RNA-binding domain, RBD"/>
    <property type="match status" value="1"/>
</dbReference>
<dbReference type="Pfam" id="PF00179">
    <property type="entry name" value="UQ_con"/>
    <property type="match status" value="1"/>
</dbReference>
<keyword evidence="4" id="KW-0472">Membrane</keyword>
<feature type="domain" description="UBC core" evidence="6">
    <location>
        <begin position="5"/>
        <end position="75"/>
    </location>
</feature>
<keyword evidence="4" id="KW-0812">Transmembrane</keyword>
<dbReference type="InterPro" id="IPR000504">
    <property type="entry name" value="RRM_dom"/>
</dbReference>
<evidence type="ECO:0000259" key="5">
    <source>
        <dbReference type="PROSITE" id="PS50102"/>
    </source>
</evidence>
<dbReference type="InterPro" id="IPR012677">
    <property type="entry name" value="Nucleotide-bd_a/b_plait_sf"/>
</dbReference>
<protein>
    <submittedName>
        <fullName evidence="7">SUMO-conjugating enzyme SCE1</fullName>
    </submittedName>
</protein>
<dbReference type="Gene3D" id="3.30.70.330">
    <property type="match status" value="2"/>
</dbReference>
<dbReference type="FunFam" id="3.30.70.330:FF:000335">
    <property type="entry name" value="RNA-binding protein with multiple splicing 2"/>
    <property type="match status" value="1"/>
</dbReference>
<evidence type="ECO:0000259" key="6">
    <source>
        <dbReference type="PROSITE" id="PS50127"/>
    </source>
</evidence>
<keyword evidence="4" id="KW-1133">Transmembrane helix</keyword>
<dbReference type="InterPro" id="IPR035979">
    <property type="entry name" value="RBD_domain_sf"/>
</dbReference>
<dbReference type="GO" id="GO:0003723">
    <property type="term" value="F:RNA binding"/>
    <property type="evidence" value="ECO:0007669"/>
    <property type="project" value="UniProtKB-UniRule"/>
</dbReference>
<accession>A0AAW2XEN7</accession>
<dbReference type="SMART" id="SM00212">
    <property type="entry name" value="UBCc"/>
    <property type="match status" value="1"/>
</dbReference>
<evidence type="ECO:0000313" key="7">
    <source>
        <dbReference type="EMBL" id="KAL0450375.1"/>
    </source>
</evidence>
<dbReference type="FunFam" id="3.30.70.330:FF:000404">
    <property type="entry name" value="RNA-binding protein with multiple splicing"/>
    <property type="match status" value="1"/>
</dbReference>
<reference evidence="7" key="1">
    <citation type="submission" date="2020-06" db="EMBL/GenBank/DDBJ databases">
        <authorList>
            <person name="Li T."/>
            <person name="Hu X."/>
            <person name="Zhang T."/>
            <person name="Song X."/>
            <person name="Zhang H."/>
            <person name="Dai N."/>
            <person name="Sheng W."/>
            <person name="Hou X."/>
            <person name="Wei L."/>
        </authorList>
    </citation>
    <scope>NUCLEOTIDE SEQUENCE</scope>
    <source>
        <strain evidence="7">KEN1</strain>
        <tissue evidence="7">Leaf</tissue>
    </source>
</reference>
<sequence>MSGGIARGRLTEERKAWRKNHPHGFVAKPETLPDGTVNLMVWHCTIPGKPGTDWEGGYYPLTMHFSEDYPSKPPSGWRPAITVKQILVGIQDLLVQPNASDPAQTEGYHLYIQAKFFVKSILSGQKTIAYHSGLQDNVGSRSPSPSLGHVDVAYPSLLHGRPYSLLRSSNPPPLLSATSPPPPGTGHPQPAPVAQPIHVQPQFVAYAPPIYPQSSHDQVRTLFVAGLPEDVKPREIYNLFREFPGYQSSNLRPPTSSNNQPFAFATFADQQTAIMALHALNGMVFDLEKGSTLYIDLAKSNSRSKRLRADDERQGSEKRLKGSTAFSRSHDPGVGSVHMPGMGNSAYNTIGYPSTQSLGNVDGGSVSEAATKSSNTPCPTLFVANLGPTCSEEELMQVFSRCRGFLKLKMQSTYGAPVAFVDFQDTACSTEALGHLQGTVLYSSTSGEGMRLEYPFKQVARLTIYAFSFPFLFQACACFGTSFLVLLFYVVIRHLLNPQFRFAKSRMGLRSKKSR</sequence>
<dbReference type="InterPro" id="IPR000608">
    <property type="entry name" value="UBC"/>
</dbReference>
<dbReference type="EMBL" id="JACGWN010000005">
    <property type="protein sequence ID" value="KAL0450375.1"/>
    <property type="molecule type" value="Genomic_DNA"/>
</dbReference>
<dbReference type="CDD" id="cd23798">
    <property type="entry name" value="UBCc_UBE2I"/>
    <property type="match status" value="1"/>
</dbReference>
<evidence type="ECO:0000256" key="4">
    <source>
        <dbReference type="SAM" id="Phobius"/>
    </source>
</evidence>
<feature type="compositionally biased region" description="Basic and acidic residues" evidence="3">
    <location>
        <begin position="307"/>
        <end position="320"/>
    </location>
</feature>
<keyword evidence="1 2" id="KW-0694">RNA-binding</keyword>
<evidence type="ECO:0000256" key="3">
    <source>
        <dbReference type="SAM" id="MobiDB-lite"/>
    </source>
</evidence>
<dbReference type="PANTHER" id="PTHR10501">
    <property type="entry name" value="U1 SMALL NUCLEAR RIBONUCLEOPROTEIN A/U2 SMALL NUCLEAR RIBONUCLEOPROTEIN B"/>
    <property type="match status" value="1"/>
</dbReference>
<organism evidence="7">
    <name type="scientific">Sesamum latifolium</name>
    <dbReference type="NCBI Taxonomy" id="2727402"/>
    <lineage>
        <taxon>Eukaryota</taxon>
        <taxon>Viridiplantae</taxon>
        <taxon>Streptophyta</taxon>
        <taxon>Embryophyta</taxon>
        <taxon>Tracheophyta</taxon>
        <taxon>Spermatophyta</taxon>
        <taxon>Magnoliopsida</taxon>
        <taxon>eudicotyledons</taxon>
        <taxon>Gunneridae</taxon>
        <taxon>Pentapetalae</taxon>
        <taxon>asterids</taxon>
        <taxon>lamiids</taxon>
        <taxon>Lamiales</taxon>
        <taxon>Pedaliaceae</taxon>
        <taxon>Sesamum</taxon>
    </lineage>
</organism>
<dbReference type="PROSITE" id="PS50102">
    <property type="entry name" value="RRM"/>
    <property type="match status" value="2"/>
</dbReference>
<dbReference type="InterPro" id="IPR016135">
    <property type="entry name" value="UBQ-conjugating_enzyme/RWD"/>
</dbReference>
<gene>
    <name evidence="7" type="ORF">Slati_1593900</name>
</gene>
<evidence type="ECO:0000256" key="2">
    <source>
        <dbReference type="PROSITE-ProRule" id="PRU00176"/>
    </source>
</evidence>
<dbReference type="AlphaFoldDB" id="A0AAW2XEN7"/>
<reference evidence="7" key="2">
    <citation type="journal article" date="2024" name="Plant">
        <title>Genomic evolution and insights into agronomic trait innovations of Sesamum species.</title>
        <authorList>
            <person name="Miao H."/>
            <person name="Wang L."/>
            <person name="Qu L."/>
            <person name="Liu H."/>
            <person name="Sun Y."/>
            <person name="Le M."/>
            <person name="Wang Q."/>
            <person name="Wei S."/>
            <person name="Zheng Y."/>
            <person name="Lin W."/>
            <person name="Duan Y."/>
            <person name="Cao H."/>
            <person name="Xiong S."/>
            <person name="Wang X."/>
            <person name="Wei L."/>
            <person name="Li C."/>
            <person name="Ma Q."/>
            <person name="Ju M."/>
            <person name="Zhao R."/>
            <person name="Li G."/>
            <person name="Mu C."/>
            <person name="Tian Q."/>
            <person name="Mei H."/>
            <person name="Zhang T."/>
            <person name="Gao T."/>
            <person name="Zhang H."/>
        </authorList>
    </citation>
    <scope>NUCLEOTIDE SEQUENCE</scope>
    <source>
        <strain evidence="7">KEN1</strain>
    </source>
</reference>
<feature type="transmembrane region" description="Helical" evidence="4">
    <location>
        <begin position="471"/>
        <end position="492"/>
    </location>
</feature>
<dbReference type="Pfam" id="PF00076">
    <property type="entry name" value="RRM_1"/>
    <property type="match status" value="2"/>
</dbReference>
<dbReference type="SMART" id="SM00360">
    <property type="entry name" value="RRM"/>
    <property type="match status" value="2"/>
</dbReference>
<name>A0AAW2XEN7_9LAMI</name>
<comment type="caution">
    <text evidence="7">The sequence shown here is derived from an EMBL/GenBank/DDBJ whole genome shotgun (WGS) entry which is preliminary data.</text>
</comment>
<feature type="domain" description="RRM" evidence="5">
    <location>
        <begin position="220"/>
        <end position="300"/>
    </location>
</feature>